<organism evidence="11 12">
    <name type="scientific">Campylobacter rectus RM3267</name>
    <dbReference type="NCBI Taxonomy" id="553218"/>
    <lineage>
        <taxon>Bacteria</taxon>
        <taxon>Pseudomonadati</taxon>
        <taxon>Campylobacterota</taxon>
        <taxon>Epsilonproteobacteria</taxon>
        <taxon>Campylobacterales</taxon>
        <taxon>Campylobacteraceae</taxon>
        <taxon>Campylobacter</taxon>
    </lineage>
</organism>
<dbReference type="NCBIfam" id="TIGR00222">
    <property type="entry name" value="panB"/>
    <property type="match status" value="1"/>
</dbReference>
<evidence type="ECO:0000256" key="8">
    <source>
        <dbReference type="PIRSR" id="PIRSR000388-1"/>
    </source>
</evidence>
<evidence type="ECO:0000256" key="3">
    <source>
        <dbReference type="ARBA" id="ARBA00011424"/>
    </source>
</evidence>
<dbReference type="AlphaFoldDB" id="B9D0F0"/>
<feature type="binding site" evidence="7 9">
    <location>
        <position position="101"/>
    </location>
    <ligand>
        <name>3-methyl-2-oxobutanoate</name>
        <dbReference type="ChEBI" id="CHEBI:11851"/>
    </ligand>
</feature>
<feature type="active site" description="Proton acceptor" evidence="7 8">
    <location>
        <position position="198"/>
    </location>
</feature>
<sequence>MIKLKIKSQKFRRNFMPTSDKRVTVYDIINKKGVRPIVMITAYDALFARLFDDYVDIILVGDSLNMSFNGKKDTLSLKMSDALYHVKAVLQGAKRAFVVADMPFGSYQDERSALKNATKFIKAGADAVKFEGGLKAAPIVKRLVGEGINVMAHIGLMPQFVRNEGGYKVKGRSEADEARLIEEAQALEHAGAFSAVVEGTLSPVAAKVAKSVQMPIIGIGAGADVDGQVLVWSDMLGFFDEFKPKFVKRYLDGANLVRTAVEAYAREVREKTFPSNEFEYKI</sequence>
<dbReference type="InterPro" id="IPR015813">
    <property type="entry name" value="Pyrv/PenolPyrv_kinase-like_dom"/>
</dbReference>
<comment type="similarity">
    <text evidence="2 7">Belongs to the PanB family.</text>
</comment>
<evidence type="ECO:0000256" key="2">
    <source>
        <dbReference type="ARBA" id="ARBA00008676"/>
    </source>
</evidence>
<dbReference type="GO" id="GO:0000287">
    <property type="term" value="F:magnesium ion binding"/>
    <property type="evidence" value="ECO:0007669"/>
    <property type="project" value="TreeGrafter"/>
</dbReference>
<dbReference type="SUPFAM" id="SSF51621">
    <property type="entry name" value="Phosphoenolpyruvate/pyruvate domain"/>
    <property type="match status" value="1"/>
</dbReference>
<feature type="binding site" evidence="7 9">
    <location>
        <position position="129"/>
    </location>
    <ligand>
        <name>3-methyl-2-oxobutanoate</name>
        <dbReference type="ChEBI" id="CHEBI:11851"/>
    </ligand>
</feature>
<evidence type="ECO:0000313" key="12">
    <source>
        <dbReference type="Proteomes" id="UP000003082"/>
    </source>
</evidence>
<comment type="pathway">
    <text evidence="1 7">Cofactor biosynthesis; (R)-pantothenate biosynthesis; (R)-pantoate from 3-methyl-2-oxobutanoate: step 1/2.</text>
</comment>
<dbReference type="Proteomes" id="UP000003082">
    <property type="component" value="Unassembled WGS sequence"/>
</dbReference>
<dbReference type="GO" id="GO:0005737">
    <property type="term" value="C:cytoplasm"/>
    <property type="evidence" value="ECO:0007669"/>
    <property type="project" value="UniProtKB-SubCell"/>
</dbReference>
<dbReference type="EC" id="2.1.2.11" evidence="7"/>
<keyword evidence="7" id="KW-0963">Cytoplasm</keyword>
<evidence type="ECO:0000256" key="10">
    <source>
        <dbReference type="PIRSR" id="PIRSR000388-3"/>
    </source>
</evidence>
<evidence type="ECO:0000313" key="11">
    <source>
        <dbReference type="EMBL" id="EEF14549.1"/>
    </source>
</evidence>
<dbReference type="HAMAP" id="MF_00156">
    <property type="entry name" value="PanB"/>
    <property type="match status" value="1"/>
</dbReference>
<evidence type="ECO:0000256" key="9">
    <source>
        <dbReference type="PIRSR" id="PIRSR000388-2"/>
    </source>
</evidence>
<dbReference type="PANTHER" id="PTHR20881:SF0">
    <property type="entry name" value="3-METHYL-2-OXOBUTANOATE HYDROXYMETHYLTRANSFERASE"/>
    <property type="match status" value="1"/>
</dbReference>
<evidence type="ECO:0000256" key="4">
    <source>
        <dbReference type="ARBA" id="ARBA00022655"/>
    </source>
</evidence>
<keyword evidence="11" id="KW-0489">Methyltransferase</keyword>
<dbReference type="Pfam" id="PF02548">
    <property type="entry name" value="Pantoate_transf"/>
    <property type="match status" value="1"/>
</dbReference>
<dbReference type="PIRSF" id="PIRSF000388">
    <property type="entry name" value="Pantoate_hydroxy_MeTrfase"/>
    <property type="match status" value="1"/>
</dbReference>
<evidence type="ECO:0000256" key="1">
    <source>
        <dbReference type="ARBA" id="ARBA00005033"/>
    </source>
</evidence>
<dbReference type="UniPathway" id="UPA00028">
    <property type="reaction ID" value="UER00003"/>
</dbReference>
<dbReference type="GO" id="GO:0032259">
    <property type="term" value="P:methylation"/>
    <property type="evidence" value="ECO:0007669"/>
    <property type="project" value="UniProtKB-KW"/>
</dbReference>
<protein>
    <recommendedName>
        <fullName evidence="7">3-methyl-2-oxobutanoate hydroxymethyltransferase</fullName>
        <ecNumber evidence="7">2.1.2.11</ecNumber>
    </recommendedName>
    <alternativeName>
        <fullName evidence="7">Ketopantoate hydroxymethyltransferase</fullName>
        <shortName evidence="7">KPHMT</shortName>
    </alternativeName>
</protein>
<reference evidence="11 12" key="1">
    <citation type="submission" date="2008-08" db="EMBL/GenBank/DDBJ databases">
        <authorList>
            <person name="Madupu R."/>
            <person name="Durkin A.S."/>
            <person name="Torralba M."/>
            <person name="Methe B."/>
            <person name="Sutton G.G."/>
            <person name="Strausberg R.L."/>
            <person name="Nelson K.E."/>
        </authorList>
    </citation>
    <scope>NUCLEOTIDE SEQUENCE [LARGE SCALE GENOMIC DNA]</scope>
    <source>
        <strain evidence="11 12">RM3267</strain>
    </source>
</reference>
<keyword evidence="7 10" id="KW-0479">Metal-binding</keyword>
<keyword evidence="7 10" id="KW-0460">Magnesium</keyword>
<dbReference type="eggNOG" id="COG0413">
    <property type="taxonomic scope" value="Bacteria"/>
</dbReference>
<evidence type="ECO:0000256" key="6">
    <source>
        <dbReference type="ARBA" id="ARBA00056497"/>
    </source>
</evidence>
<feature type="binding site" evidence="7 10">
    <location>
        <position position="131"/>
    </location>
    <ligand>
        <name>Mg(2+)</name>
        <dbReference type="ChEBI" id="CHEBI:18420"/>
    </ligand>
</feature>
<feature type="binding site" evidence="7 9">
    <location>
        <begin position="62"/>
        <end position="63"/>
    </location>
    <ligand>
        <name>3-methyl-2-oxobutanoate</name>
        <dbReference type="ChEBI" id="CHEBI:11851"/>
    </ligand>
</feature>
<name>B9D0F0_CAMRE</name>
<dbReference type="EMBL" id="ACFU01000006">
    <property type="protein sequence ID" value="EEF14549.1"/>
    <property type="molecule type" value="Genomic_DNA"/>
</dbReference>
<evidence type="ECO:0000256" key="7">
    <source>
        <dbReference type="HAMAP-Rule" id="MF_00156"/>
    </source>
</evidence>
<evidence type="ECO:0000256" key="5">
    <source>
        <dbReference type="ARBA" id="ARBA00022679"/>
    </source>
</evidence>
<comment type="cofactor">
    <cofactor evidence="7 10">
        <name>Mg(2+)</name>
        <dbReference type="ChEBI" id="CHEBI:18420"/>
    </cofactor>
    <text evidence="7 10">Binds 1 Mg(2+) ion per subunit.</text>
</comment>
<accession>B9D0F0</accession>
<comment type="subcellular location">
    <subcellularLocation>
        <location evidence="7">Cytoplasm</location>
    </subcellularLocation>
</comment>
<dbReference type="PANTHER" id="PTHR20881">
    <property type="entry name" value="3-METHYL-2-OXOBUTANOATE HYDROXYMETHYLTRANSFERASE"/>
    <property type="match status" value="1"/>
</dbReference>
<dbReference type="GO" id="GO:0008168">
    <property type="term" value="F:methyltransferase activity"/>
    <property type="evidence" value="ECO:0007669"/>
    <property type="project" value="UniProtKB-KW"/>
</dbReference>
<dbReference type="FunFam" id="3.20.20.60:FF:000003">
    <property type="entry name" value="3-methyl-2-oxobutanoate hydroxymethyltransferase"/>
    <property type="match status" value="1"/>
</dbReference>
<dbReference type="Gene3D" id="3.20.20.60">
    <property type="entry name" value="Phosphoenolpyruvate-binding domains"/>
    <property type="match status" value="1"/>
</dbReference>
<feature type="binding site" evidence="7 10">
    <location>
        <position position="62"/>
    </location>
    <ligand>
        <name>Mg(2+)</name>
        <dbReference type="ChEBI" id="CHEBI:18420"/>
    </ligand>
</feature>
<dbReference type="GO" id="GO:0015940">
    <property type="term" value="P:pantothenate biosynthetic process"/>
    <property type="evidence" value="ECO:0007669"/>
    <property type="project" value="UniProtKB-UniRule"/>
</dbReference>
<dbReference type="STRING" id="553218.CAMRE0001_1154"/>
<comment type="caution">
    <text evidence="11">The sequence shown here is derived from an EMBL/GenBank/DDBJ whole genome shotgun (WGS) entry which is preliminary data.</text>
</comment>
<comment type="catalytic activity">
    <reaction evidence="7">
        <text>(6R)-5,10-methylene-5,6,7,8-tetrahydrofolate + 3-methyl-2-oxobutanoate + H2O = 2-dehydropantoate + (6S)-5,6,7,8-tetrahydrofolate</text>
        <dbReference type="Rhea" id="RHEA:11824"/>
        <dbReference type="ChEBI" id="CHEBI:11561"/>
        <dbReference type="ChEBI" id="CHEBI:11851"/>
        <dbReference type="ChEBI" id="CHEBI:15377"/>
        <dbReference type="ChEBI" id="CHEBI:15636"/>
        <dbReference type="ChEBI" id="CHEBI:57453"/>
        <dbReference type="EC" id="2.1.2.11"/>
    </reaction>
</comment>
<gene>
    <name evidence="7 11" type="primary">panB</name>
    <name evidence="11" type="ORF">CAMRE0001_1154</name>
</gene>
<keyword evidence="5 7" id="KW-0808">Transferase</keyword>
<dbReference type="NCBIfam" id="NF001452">
    <property type="entry name" value="PRK00311.1"/>
    <property type="match status" value="1"/>
</dbReference>
<keyword evidence="4 7" id="KW-0566">Pantothenate biosynthesis</keyword>
<dbReference type="InterPro" id="IPR003700">
    <property type="entry name" value="Pantoate_hydroxy_MeTrfase"/>
</dbReference>
<feature type="binding site" evidence="7 10">
    <location>
        <position position="101"/>
    </location>
    <ligand>
        <name>Mg(2+)</name>
        <dbReference type="ChEBI" id="CHEBI:18420"/>
    </ligand>
</feature>
<dbReference type="GO" id="GO:0003864">
    <property type="term" value="F:3-methyl-2-oxobutanoate hydroxymethyltransferase activity"/>
    <property type="evidence" value="ECO:0007669"/>
    <property type="project" value="UniProtKB-UniRule"/>
</dbReference>
<keyword evidence="12" id="KW-1185">Reference proteome</keyword>
<comment type="subunit">
    <text evidence="3 7">Homodecamer; pentamer of dimers.</text>
</comment>
<dbReference type="InterPro" id="IPR040442">
    <property type="entry name" value="Pyrv_kinase-like_dom_sf"/>
</dbReference>
<comment type="function">
    <text evidence="6 7">Catalyzes the reversible reaction in which hydroxymethyl group from 5,10-methylenetetrahydrofolate is transferred onto alpha-ketoisovalerate to form ketopantoate.</text>
</comment>
<proteinExistence type="inferred from homology"/>
<dbReference type="CDD" id="cd06557">
    <property type="entry name" value="KPHMT-like"/>
    <property type="match status" value="1"/>
</dbReference>